<name>A0A0M3IDY9_ASCLU</name>
<organism evidence="1 2">
    <name type="scientific">Ascaris lumbricoides</name>
    <name type="common">Giant roundworm</name>
    <dbReference type="NCBI Taxonomy" id="6252"/>
    <lineage>
        <taxon>Eukaryota</taxon>
        <taxon>Metazoa</taxon>
        <taxon>Ecdysozoa</taxon>
        <taxon>Nematoda</taxon>
        <taxon>Chromadorea</taxon>
        <taxon>Rhabditida</taxon>
        <taxon>Spirurina</taxon>
        <taxon>Ascaridomorpha</taxon>
        <taxon>Ascaridoidea</taxon>
        <taxon>Ascarididae</taxon>
        <taxon>Ascaris</taxon>
    </lineage>
</organism>
<dbReference type="WBParaSite" id="ALUE_0001627301-mRNA-1">
    <property type="protein sequence ID" value="ALUE_0001627301-mRNA-1"/>
    <property type="gene ID" value="ALUE_0001627301"/>
</dbReference>
<dbReference type="AlphaFoldDB" id="A0A0M3IDY9"/>
<reference evidence="2" key="1">
    <citation type="submission" date="2017-02" db="UniProtKB">
        <authorList>
            <consortium name="WormBaseParasite"/>
        </authorList>
    </citation>
    <scope>IDENTIFICATION</scope>
</reference>
<sequence>MLNTFAALFAYIQVNAGDTTAALDELERLLNVPLRRVTFT</sequence>
<evidence type="ECO:0000313" key="1">
    <source>
        <dbReference type="Proteomes" id="UP000036681"/>
    </source>
</evidence>
<accession>A0A0M3IDY9</accession>
<protein>
    <submittedName>
        <fullName evidence="2">VapC toxin family PIN domain ribonuclease</fullName>
    </submittedName>
</protein>
<proteinExistence type="predicted"/>
<dbReference type="Proteomes" id="UP000036681">
    <property type="component" value="Unplaced"/>
</dbReference>
<keyword evidence="1" id="KW-1185">Reference proteome</keyword>
<evidence type="ECO:0000313" key="2">
    <source>
        <dbReference type="WBParaSite" id="ALUE_0001627301-mRNA-1"/>
    </source>
</evidence>